<reference evidence="2" key="1">
    <citation type="journal article" date="2023" name="Science">
        <title>Genome structures resolve the early diversification of teleost fishes.</title>
        <authorList>
            <person name="Parey E."/>
            <person name="Louis A."/>
            <person name="Montfort J."/>
            <person name="Bouchez O."/>
            <person name="Roques C."/>
            <person name="Iampietro C."/>
            <person name="Lluch J."/>
            <person name="Castinel A."/>
            <person name="Donnadieu C."/>
            <person name="Desvignes T."/>
            <person name="Floi Bucao C."/>
            <person name="Jouanno E."/>
            <person name="Wen M."/>
            <person name="Mejri S."/>
            <person name="Dirks R."/>
            <person name="Jansen H."/>
            <person name="Henkel C."/>
            <person name="Chen W.J."/>
            <person name="Zahm M."/>
            <person name="Cabau C."/>
            <person name="Klopp C."/>
            <person name="Thompson A.W."/>
            <person name="Robinson-Rechavi M."/>
            <person name="Braasch I."/>
            <person name="Lecointre G."/>
            <person name="Bobe J."/>
            <person name="Postlethwait J.H."/>
            <person name="Berthelot C."/>
            <person name="Roest Crollius H."/>
            <person name="Guiguen Y."/>
        </authorList>
    </citation>
    <scope>NUCLEOTIDE SEQUENCE</scope>
    <source>
        <strain evidence="2">NC1722</strain>
    </source>
</reference>
<feature type="compositionally biased region" description="Basic and acidic residues" evidence="1">
    <location>
        <begin position="77"/>
        <end position="96"/>
    </location>
</feature>
<name>A0AAD7WJF2_9TELE</name>
<dbReference type="EMBL" id="JAINUG010000086">
    <property type="protein sequence ID" value="KAJ8399028.1"/>
    <property type="molecule type" value="Genomic_DNA"/>
</dbReference>
<dbReference type="AlphaFoldDB" id="A0AAD7WJF2"/>
<sequence length="192" mass="21126">MATRRYGAAPQSLPSSTRPGCDRQSKTLFPHTDIQEFYEVTLLNTKKSCEEKLEEVNHMADKWERTGSPTVVLQHPCPREESRDLSSSEQNGKEQAEGSTTQDGGTSGDCHVTPTQPAHFGCAASLLRYHLPQSEKCEHLYDYMDDCRKPWVQASGRKGGLNIATGDRVPVHRYHDGGEAVGGFLSLPGPGL</sequence>
<evidence type="ECO:0000256" key="1">
    <source>
        <dbReference type="SAM" id="MobiDB-lite"/>
    </source>
</evidence>
<protein>
    <submittedName>
        <fullName evidence="2">Uncharacterized protein</fullName>
    </submittedName>
</protein>
<comment type="caution">
    <text evidence="2">The sequence shown here is derived from an EMBL/GenBank/DDBJ whole genome shotgun (WGS) entry which is preliminary data.</text>
</comment>
<feature type="region of interest" description="Disordered" evidence="1">
    <location>
        <begin position="1"/>
        <end position="28"/>
    </location>
</feature>
<evidence type="ECO:0000313" key="2">
    <source>
        <dbReference type="EMBL" id="KAJ8399028.1"/>
    </source>
</evidence>
<gene>
    <name evidence="2" type="ORF">AAFF_G00416950</name>
</gene>
<keyword evidence="3" id="KW-1185">Reference proteome</keyword>
<feature type="region of interest" description="Disordered" evidence="1">
    <location>
        <begin position="60"/>
        <end position="112"/>
    </location>
</feature>
<accession>A0AAD7WJF2</accession>
<evidence type="ECO:0000313" key="3">
    <source>
        <dbReference type="Proteomes" id="UP001221898"/>
    </source>
</evidence>
<proteinExistence type="predicted"/>
<dbReference type="Proteomes" id="UP001221898">
    <property type="component" value="Unassembled WGS sequence"/>
</dbReference>
<organism evidence="2 3">
    <name type="scientific">Aldrovandia affinis</name>
    <dbReference type="NCBI Taxonomy" id="143900"/>
    <lineage>
        <taxon>Eukaryota</taxon>
        <taxon>Metazoa</taxon>
        <taxon>Chordata</taxon>
        <taxon>Craniata</taxon>
        <taxon>Vertebrata</taxon>
        <taxon>Euteleostomi</taxon>
        <taxon>Actinopterygii</taxon>
        <taxon>Neopterygii</taxon>
        <taxon>Teleostei</taxon>
        <taxon>Notacanthiformes</taxon>
        <taxon>Halosauridae</taxon>
        <taxon>Aldrovandia</taxon>
    </lineage>
</organism>